<dbReference type="InterPro" id="IPR006260">
    <property type="entry name" value="TonB/TolA_C"/>
</dbReference>
<evidence type="ECO:0000259" key="10">
    <source>
        <dbReference type="PROSITE" id="PS52015"/>
    </source>
</evidence>
<accession>A0A430K964</accession>
<keyword evidence="7" id="KW-0653">Protein transport</keyword>
<keyword evidence="5" id="KW-0997">Cell inner membrane</keyword>
<proteinExistence type="inferred from homology"/>
<dbReference type="InterPro" id="IPR051045">
    <property type="entry name" value="TonB-dependent_transducer"/>
</dbReference>
<dbReference type="AlphaFoldDB" id="A0A430K964"/>
<dbReference type="EMBL" id="RQPJ01000001">
    <property type="protein sequence ID" value="RTE55577.1"/>
    <property type="molecule type" value="Genomic_DNA"/>
</dbReference>
<dbReference type="GO" id="GO:0055085">
    <property type="term" value="P:transmembrane transport"/>
    <property type="evidence" value="ECO:0007669"/>
    <property type="project" value="InterPro"/>
</dbReference>
<evidence type="ECO:0000256" key="5">
    <source>
        <dbReference type="ARBA" id="ARBA00022519"/>
    </source>
</evidence>
<feature type="domain" description="TonB C-terminal" evidence="10">
    <location>
        <begin position="69"/>
        <end position="159"/>
    </location>
</feature>
<evidence type="ECO:0000256" key="1">
    <source>
        <dbReference type="ARBA" id="ARBA00004383"/>
    </source>
</evidence>
<evidence type="ECO:0000256" key="3">
    <source>
        <dbReference type="ARBA" id="ARBA00022448"/>
    </source>
</evidence>
<sequence length="159" mass="17899">MIPGKHKGKKVQVPFSIPITFKLTDEDTSELREELAMPVENNVGGVPFVEVEKVPVFPGCEDAEDKRACFKIMMVNHVGKNFRYPEGPQEKGAQGRVYVHFTILEDGNIGNVQMRGRPNKLLEDEAARIISLLPQMTPGEHKGKKAQVPFMIRIPFKSR</sequence>
<organism evidence="11 12">
    <name type="scientific">Arenibacter aquaticus</name>
    <dbReference type="NCBI Taxonomy" id="2489054"/>
    <lineage>
        <taxon>Bacteria</taxon>
        <taxon>Pseudomonadati</taxon>
        <taxon>Bacteroidota</taxon>
        <taxon>Flavobacteriia</taxon>
        <taxon>Flavobacteriales</taxon>
        <taxon>Flavobacteriaceae</taxon>
        <taxon>Arenibacter</taxon>
    </lineage>
</organism>
<evidence type="ECO:0000313" key="11">
    <source>
        <dbReference type="EMBL" id="RTE55577.1"/>
    </source>
</evidence>
<dbReference type="Pfam" id="PF03544">
    <property type="entry name" value="TonB_C"/>
    <property type="match status" value="1"/>
</dbReference>
<comment type="similarity">
    <text evidence="2">Belongs to the TonB family.</text>
</comment>
<dbReference type="Proteomes" id="UP000267585">
    <property type="component" value="Unassembled WGS sequence"/>
</dbReference>
<dbReference type="GO" id="GO:0015031">
    <property type="term" value="P:protein transport"/>
    <property type="evidence" value="ECO:0007669"/>
    <property type="project" value="UniProtKB-KW"/>
</dbReference>
<gene>
    <name evidence="11" type="ORF">EHW67_00655</name>
</gene>
<evidence type="ECO:0000256" key="9">
    <source>
        <dbReference type="ARBA" id="ARBA00023136"/>
    </source>
</evidence>
<evidence type="ECO:0000256" key="2">
    <source>
        <dbReference type="ARBA" id="ARBA00006555"/>
    </source>
</evidence>
<keyword evidence="6" id="KW-0812">Transmembrane</keyword>
<protein>
    <submittedName>
        <fullName evidence="11">TonB family protein</fullName>
    </submittedName>
</protein>
<dbReference type="PROSITE" id="PS52015">
    <property type="entry name" value="TONB_CTD"/>
    <property type="match status" value="1"/>
</dbReference>
<dbReference type="PANTHER" id="PTHR33446">
    <property type="entry name" value="PROTEIN TONB-RELATED"/>
    <property type="match status" value="1"/>
</dbReference>
<evidence type="ECO:0000256" key="7">
    <source>
        <dbReference type="ARBA" id="ARBA00022927"/>
    </source>
</evidence>
<keyword evidence="3" id="KW-0813">Transport</keyword>
<keyword evidence="4" id="KW-1003">Cell membrane</keyword>
<evidence type="ECO:0000256" key="8">
    <source>
        <dbReference type="ARBA" id="ARBA00022989"/>
    </source>
</evidence>
<evidence type="ECO:0000256" key="6">
    <source>
        <dbReference type="ARBA" id="ARBA00022692"/>
    </source>
</evidence>
<evidence type="ECO:0000256" key="4">
    <source>
        <dbReference type="ARBA" id="ARBA00022475"/>
    </source>
</evidence>
<comment type="caution">
    <text evidence="11">The sequence shown here is derived from an EMBL/GenBank/DDBJ whole genome shotgun (WGS) entry which is preliminary data.</text>
</comment>
<dbReference type="Gene3D" id="3.30.1150.10">
    <property type="match status" value="1"/>
</dbReference>
<name>A0A430K964_9FLAO</name>
<comment type="subcellular location">
    <subcellularLocation>
        <location evidence="1">Cell inner membrane</location>
        <topology evidence="1">Single-pass membrane protein</topology>
        <orientation evidence="1">Periplasmic side</orientation>
    </subcellularLocation>
</comment>
<dbReference type="GO" id="GO:0098797">
    <property type="term" value="C:plasma membrane protein complex"/>
    <property type="evidence" value="ECO:0007669"/>
    <property type="project" value="TreeGrafter"/>
</dbReference>
<dbReference type="PANTHER" id="PTHR33446:SF2">
    <property type="entry name" value="PROTEIN TONB"/>
    <property type="match status" value="1"/>
</dbReference>
<dbReference type="GO" id="GO:0031992">
    <property type="term" value="F:energy transducer activity"/>
    <property type="evidence" value="ECO:0007669"/>
    <property type="project" value="TreeGrafter"/>
</dbReference>
<dbReference type="InterPro" id="IPR037682">
    <property type="entry name" value="TonB_C"/>
</dbReference>
<reference evidence="11 12" key="1">
    <citation type="submission" date="2018-11" db="EMBL/GenBank/DDBJ databases">
        <title>Arenibacter aquaticus sp.nov., a marine bacterium isolated from surface seawater in the South China Sea.</title>
        <authorList>
            <person name="Guo J."/>
            <person name="Sun J."/>
        </authorList>
    </citation>
    <scope>NUCLEOTIDE SEQUENCE [LARGE SCALE GENOMIC DNA]</scope>
    <source>
        <strain evidence="11 12">GUO666</strain>
    </source>
</reference>
<keyword evidence="12" id="KW-1185">Reference proteome</keyword>
<dbReference type="NCBIfam" id="TIGR01352">
    <property type="entry name" value="tonB_Cterm"/>
    <property type="match status" value="1"/>
</dbReference>
<dbReference type="SUPFAM" id="SSF74653">
    <property type="entry name" value="TolA/TonB C-terminal domain"/>
    <property type="match status" value="1"/>
</dbReference>
<evidence type="ECO:0000313" key="12">
    <source>
        <dbReference type="Proteomes" id="UP000267585"/>
    </source>
</evidence>
<dbReference type="OrthoDB" id="1522859at2"/>
<keyword evidence="9" id="KW-0472">Membrane</keyword>
<keyword evidence="8" id="KW-1133">Transmembrane helix</keyword>